<dbReference type="EMBL" id="LWDD02002096">
    <property type="protein sequence ID" value="KAE8242930.1"/>
    <property type="molecule type" value="Genomic_DNA"/>
</dbReference>
<accession>A0A177VAG2</accession>
<name>A0A177VAG2_9BASI</name>
<feature type="compositionally biased region" description="Polar residues" evidence="1">
    <location>
        <begin position="1"/>
        <end position="15"/>
    </location>
</feature>
<protein>
    <recommendedName>
        <fullName evidence="4">Retrotransposon gag domain-containing protein</fullName>
    </recommendedName>
</protein>
<evidence type="ECO:0000256" key="1">
    <source>
        <dbReference type="SAM" id="MobiDB-lite"/>
    </source>
</evidence>
<reference evidence="2" key="1">
    <citation type="submission" date="2016-04" db="EMBL/GenBank/DDBJ databases">
        <authorList>
            <person name="Nguyen H.D."/>
            <person name="Kesanakurti P."/>
            <person name="Cullis J."/>
            <person name="Levesque C.A."/>
            <person name="Hambleton S."/>
        </authorList>
    </citation>
    <scope>NUCLEOTIDE SEQUENCE</scope>
    <source>
        <strain evidence="2">DAOMC 238032</strain>
    </source>
</reference>
<gene>
    <name evidence="2" type="ORF">A4X03_0g7922</name>
</gene>
<dbReference type="AlphaFoldDB" id="A0A177VAG2"/>
<feature type="region of interest" description="Disordered" evidence="1">
    <location>
        <begin position="1"/>
        <end position="56"/>
    </location>
</feature>
<feature type="compositionally biased region" description="Basic and acidic residues" evidence="1">
    <location>
        <begin position="90"/>
        <end position="99"/>
    </location>
</feature>
<feature type="region of interest" description="Disordered" evidence="1">
    <location>
        <begin position="74"/>
        <end position="123"/>
    </location>
</feature>
<dbReference type="Proteomes" id="UP000077671">
    <property type="component" value="Unassembled WGS sequence"/>
</dbReference>
<feature type="compositionally biased region" description="Basic and acidic residues" evidence="1">
    <location>
        <begin position="108"/>
        <end position="123"/>
    </location>
</feature>
<reference evidence="2" key="2">
    <citation type="journal article" date="2019" name="IMA Fungus">
        <title>Genome sequencing and comparison of five Tilletia species to identify candidate genes for the detection of regulated species infecting wheat.</title>
        <authorList>
            <person name="Nguyen H.D.T."/>
            <person name="Sultana T."/>
            <person name="Kesanakurti P."/>
            <person name="Hambleton S."/>
        </authorList>
    </citation>
    <scope>NUCLEOTIDE SEQUENCE</scope>
    <source>
        <strain evidence="2">DAOMC 238032</strain>
    </source>
</reference>
<evidence type="ECO:0000313" key="2">
    <source>
        <dbReference type="EMBL" id="KAE8242930.1"/>
    </source>
</evidence>
<feature type="compositionally biased region" description="Polar residues" evidence="1">
    <location>
        <begin position="45"/>
        <end position="56"/>
    </location>
</feature>
<feature type="compositionally biased region" description="Low complexity" evidence="1">
    <location>
        <begin position="27"/>
        <end position="41"/>
    </location>
</feature>
<evidence type="ECO:0008006" key="4">
    <source>
        <dbReference type="Google" id="ProtNLM"/>
    </source>
</evidence>
<sequence length="415" mass="46287">MRNTPPSFQLGSGASSRRAPVARSGLRSTSASSRAPTSSTPFAAISSSTVQSLQPFGTTPARTFAALLTAELPRGAKRSEPDDGQGTEKTFQDGDDSRQQHLLGHSAQGHEEDARVSPSDRMEERMEAISARLAQRSQETLRPLRRCFKNNPTTHATNRLKQSRRSNAARVFLGAEDQTAYDCTNRPQPDQAAATTHFAPRFDILNPLTTPGGAHLTAGPGTSEGLRPRRFTSVKPSDIGLYEPDKGSDTFSWWRGVVQYQAYSGATEAEVFSGLPDCFSKWPRQWLDELIPRPATLKEFRNRAFQAFMRDATLVQDDVDHRKFKPQEESLETYLFDKYKLVSELQVSKAMAAGHTDFDNPNPESARILMTIKDAIQTVHNGLPADWRTLLNVYRQEEDWPAYRSQLLGSEQQTR</sequence>
<proteinExistence type="predicted"/>
<evidence type="ECO:0000313" key="3">
    <source>
        <dbReference type="Proteomes" id="UP000077671"/>
    </source>
</evidence>
<comment type="caution">
    <text evidence="2">The sequence shown here is derived from an EMBL/GenBank/DDBJ whole genome shotgun (WGS) entry which is preliminary data.</text>
</comment>
<organism evidence="2 3">
    <name type="scientific">Tilletia caries</name>
    <name type="common">wheat bunt fungus</name>
    <dbReference type="NCBI Taxonomy" id="13290"/>
    <lineage>
        <taxon>Eukaryota</taxon>
        <taxon>Fungi</taxon>
        <taxon>Dikarya</taxon>
        <taxon>Basidiomycota</taxon>
        <taxon>Ustilaginomycotina</taxon>
        <taxon>Exobasidiomycetes</taxon>
        <taxon>Tilletiales</taxon>
        <taxon>Tilletiaceae</taxon>
        <taxon>Tilletia</taxon>
    </lineage>
</organism>